<dbReference type="PROSITE" id="PS51186">
    <property type="entry name" value="GNAT"/>
    <property type="match status" value="1"/>
</dbReference>
<dbReference type="EMBL" id="JACHIN010000023">
    <property type="protein sequence ID" value="MBB5084443.1"/>
    <property type="molecule type" value="Genomic_DNA"/>
</dbReference>
<dbReference type="GO" id="GO:0016747">
    <property type="term" value="F:acyltransferase activity, transferring groups other than amino-acyl groups"/>
    <property type="evidence" value="ECO:0007669"/>
    <property type="project" value="InterPro"/>
</dbReference>
<comment type="caution">
    <text evidence="4">The sequence shown here is derived from an EMBL/GenBank/DDBJ whole genome shotgun (WGS) entry which is preliminary data.</text>
</comment>
<dbReference type="Pfam" id="PF24553">
    <property type="entry name" value="Rv0428c_C"/>
    <property type="match status" value="1"/>
</dbReference>
<evidence type="ECO:0000259" key="3">
    <source>
        <dbReference type="PROSITE" id="PS51186"/>
    </source>
</evidence>
<dbReference type="PANTHER" id="PTHR43420">
    <property type="entry name" value="ACETYLTRANSFERASE"/>
    <property type="match status" value="1"/>
</dbReference>
<dbReference type="GO" id="GO:0005840">
    <property type="term" value="C:ribosome"/>
    <property type="evidence" value="ECO:0007669"/>
    <property type="project" value="UniProtKB-KW"/>
</dbReference>
<feature type="domain" description="N-acetyltransferase" evidence="3">
    <location>
        <begin position="110"/>
        <end position="245"/>
    </location>
</feature>
<keyword evidence="1" id="KW-0808">Transferase</keyword>
<reference evidence="4 5" key="1">
    <citation type="submission" date="2020-08" db="EMBL/GenBank/DDBJ databases">
        <title>Genomic Encyclopedia of Type Strains, Phase IV (KMG-IV): sequencing the most valuable type-strain genomes for metagenomic binning, comparative biology and taxonomic classification.</title>
        <authorList>
            <person name="Goeker M."/>
        </authorList>
    </citation>
    <scope>NUCLEOTIDE SEQUENCE [LARGE SCALE GENOMIC DNA]</scope>
    <source>
        <strain evidence="4 5">DSM 45385</strain>
    </source>
</reference>
<organism evidence="4 5">
    <name type="scientific">Nonomuraea endophytica</name>
    <dbReference type="NCBI Taxonomy" id="714136"/>
    <lineage>
        <taxon>Bacteria</taxon>
        <taxon>Bacillati</taxon>
        <taxon>Actinomycetota</taxon>
        <taxon>Actinomycetes</taxon>
        <taxon>Streptosporangiales</taxon>
        <taxon>Streptosporangiaceae</taxon>
        <taxon>Nonomuraea</taxon>
    </lineage>
</organism>
<name>A0A7W8EMI7_9ACTN</name>
<keyword evidence="4" id="KW-0689">Ribosomal protein</keyword>
<keyword evidence="2" id="KW-0012">Acyltransferase</keyword>
<keyword evidence="4" id="KW-0687">Ribonucleoprotein</keyword>
<dbReference type="InterPro" id="IPR000182">
    <property type="entry name" value="GNAT_dom"/>
</dbReference>
<dbReference type="Proteomes" id="UP000568380">
    <property type="component" value="Unassembled WGS sequence"/>
</dbReference>
<gene>
    <name evidence="4" type="ORF">HNR40_009952</name>
</gene>
<evidence type="ECO:0000256" key="2">
    <source>
        <dbReference type="ARBA" id="ARBA00023315"/>
    </source>
</evidence>
<keyword evidence="5" id="KW-1185">Reference proteome</keyword>
<dbReference type="InterPro" id="IPR056935">
    <property type="entry name" value="Rv0428c-like_C"/>
</dbReference>
<dbReference type="InterPro" id="IPR050680">
    <property type="entry name" value="YpeA/RimI_acetyltransf"/>
</dbReference>
<sequence length="251" mass="27812">MAFVMDFRRLVHEAWPAFEQHERDGWVLRYAGGVTDRANSVYARNVPEDMDAALEYAERFYAERGLTPVFTVGDPGLDQVLERRGYRRTRPVQAMVARLDTLPEPPAHPVRIEDEPWDAWMDAWWSVDGRYADRIGDARRIVTGVPAWYAAVEQDGVPLAVGRGVPQGDTLGIYCMATLPAARRRGLGRGVIRALVRRAAAAGMSSAYLVVTEANDNAKELYRGEGFEVAGEGYHYRVGEGLGAAGRTQGT</sequence>
<dbReference type="AlphaFoldDB" id="A0A7W8EMI7"/>
<evidence type="ECO:0000313" key="4">
    <source>
        <dbReference type="EMBL" id="MBB5084443.1"/>
    </source>
</evidence>
<evidence type="ECO:0000256" key="1">
    <source>
        <dbReference type="ARBA" id="ARBA00022679"/>
    </source>
</evidence>
<accession>A0A7W8EMI7</accession>
<dbReference type="SUPFAM" id="SSF55729">
    <property type="entry name" value="Acyl-CoA N-acyltransferases (Nat)"/>
    <property type="match status" value="1"/>
</dbReference>
<evidence type="ECO:0000313" key="5">
    <source>
        <dbReference type="Proteomes" id="UP000568380"/>
    </source>
</evidence>
<dbReference type="RefSeq" id="WP_184974415.1">
    <property type="nucleotide sequence ID" value="NZ_JACHIN010000023.1"/>
</dbReference>
<protein>
    <submittedName>
        <fullName evidence="4">Ribosomal protein S18 acetylase RimI-like enzyme</fullName>
    </submittedName>
</protein>
<proteinExistence type="predicted"/>
<dbReference type="Gene3D" id="3.40.630.30">
    <property type="match status" value="1"/>
</dbReference>
<dbReference type="CDD" id="cd04301">
    <property type="entry name" value="NAT_SF"/>
    <property type="match status" value="1"/>
</dbReference>
<dbReference type="InterPro" id="IPR016181">
    <property type="entry name" value="Acyl_CoA_acyltransferase"/>
</dbReference>